<dbReference type="Gene3D" id="3.40.50.1820">
    <property type="entry name" value="alpha/beta hydrolase"/>
    <property type="match status" value="1"/>
</dbReference>
<name>A0A6J6IY43_9ZZZZ</name>
<evidence type="ECO:0000256" key="3">
    <source>
        <dbReference type="ARBA" id="ARBA00022801"/>
    </source>
</evidence>
<comment type="similarity">
    <text evidence="1">Belongs to the peptidase S33 family.</text>
</comment>
<organism evidence="5">
    <name type="scientific">freshwater metagenome</name>
    <dbReference type="NCBI Taxonomy" id="449393"/>
    <lineage>
        <taxon>unclassified sequences</taxon>
        <taxon>metagenomes</taxon>
        <taxon>ecological metagenomes</taxon>
    </lineage>
</organism>
<evidence type="ECO:0000259" key="4">
    <source>
        <dbReference type="Pfam" id="PF00561"/>
    </source>
</evidence>
<evidence type="ECO:0000313" key="5">
    <source>
        <dbReference type="EMBL" id="CAB4629173.1"/>
    </source>
</evidence>
<reference evidence="5" key="1">
    <citation type="submission" date="2020-05" db="EMBL/GenBank/DDBJ databases">
        <authorList>
            <person name="Chiriac C."/>
            <person name="Salcher M."/>
            <person name="Ghai R."/>
            <person name="Kavagutti S V."/>
        </authorList>
    </citation>
    <scope>NUCLEOTIDE SEQUENCE</scope>
</reference>
<feature type="domain" description="AB hydrolase-1" evidence="4">
    <location>
        <begin position="99"/>
        <end position="483"/>
    </location>
</feature>
<dbReference type="GO" id="GO:0016787">
    <property type="term" value="F:hydrolase activity"/>
    <property type="evidence" value="ECO:0007669"/>
    <property type="project" value="UniProtKB-KW"/>
</dbReference>
<dbReference type="PROSITE" id="PS51257">
    <property type="entry name" value="PROKAR_LIPOPROTEIN"/>
    <property type="match status" value="1"/>
</dbReference>
<dbReference type="Pfam" id="PF00561">
    <property type="entry name" value="Abhydrolase_1"/>
    <property type="match status" value="1"/>
</dbReference>
<dbReference type="AlphaFoldDB" id="A0A6J6IY43"/>
<sequence>MKNKKLLVGSLVVSTLVLSGCSAISSQPTSPEPVTPVASPAPAGFETYYNQAVEFQACGENIFCADVEVPMDWDDQSSKPITIATAYRKADRKESEGFVLLNPGGPGASGYDWVIESSDFLGTKKLRENFNILGFDPRGVGKSSAVKCLNDKGYDKFLYDVTGFELGSDEDVAAARAAVKDFGAKCLANTGDLLGHVDTVSAAKDMDLIRAVLGEQKLNFLGYSYGSFLGTTYANLFPEHVGRFVLDGAIDPTVSDEEQTLFQIQAFEKALRAFLENCEQYRDCPFTGFVEGDLQTIKQFLFDLESNPLPTKDGRELTVWAAVTGLIMPLYSESYWQYLSTAFDVALTDGQGDVFLLLADQYNDRGDDGKYSTNLIAANYAISCLDARSSTNIFSMQRQNKALVDASPTLGRYWQFGALRCENWPFDVKEAPVSYGAEGAPTILVIGTTGDPATPYSQAQALAGRILKDAFLLTYHGEGHTIYGQQVLCVDNLVDKFFLTGELPAQDPNCGAS</sequence>
<gene>
    <name evidence="5" type="ORF">UFOPK2032_00464</name>
</gene>
<dbReference type="InterPro" id="IPR000073">
    <property type="entry name" value="AB_hydrolase_1"/>
</dbReference>
<accession>A0A6J6IY43</accession>
<keyword evidence="3" id="KW-0378">Hydrolase</keyword>
<keyword evidence="2" id="KW-0732">Signal</keyword>
<evidence type="ECO:0000256" key="2">
    <source>
        <dbReference type="ARBA" id="ARBA00022729"/>
    </source>
</evidence>
<proteinExistence type="inferred from homology"/>
<evidence type="ECO:0000256" key="1">
    <source>
        <dbReference type="ARBA" id="ARBA00010088"/>
    </source>
</evidence>
<dbReference type="PANTHER" id="PTHR43248">
    <property type="entry name" value="2-SUCCINYL-6-HYDROXY-2,4-CYCLOHEXADIENE-1-CARBOXYLATE SYNTHASE"/>
    <property type="match status" value="1"/>
</dbReference>
<dbReference type="EMBL" id="CAEZVM010000011">
    <property type="protein sequence ID" value="CAB4629173.1"/>
    <property type="molecule type" value="Genomic_DNA"/>
</dbReference>
<dbReference type="InterPro" id="IPR029058">
    <property type="entry name" value="AB_hydrolase_fold"/>
</dbReference>
<dbReference type="SUPFAM" id="SSF53474">
    <property type="entry name" value="alpha/beta-Hydrolases"/>
    <property type="match status" value="1"/>
</dbReference>
<dbReference type="InterPro" id="IPR051601">
    <property type="entry name" value="Serine_prot/Carboxylest_S33"/>
</dbReference>
<protein>
    <submittedName>
        <fullName evidence="5">Unannotated protein</fullName>
    </submittedName>
</protein>
<dbReference type="PANTHER" id="PTHR43248:SF29">
    <property type="entry name" value="TRIPEPTIDYL AMINOPEPTIDASE"/>
    <property type="match status" value="1"/>
</dbReference>